<reference evidence="2" key="1">
    <citation type="submission" date="2022-01" db="EMBL/GenBank/DDBJ databases">
        <authorList>
            <person name="Braso-Vives M."/>
        </authorList>
    </citation>
    <scope>NUCLEOTIDE SEQUENCE</scope>
</reference>
<protein>
    <submittedName>
        <fullName evidence="2">Hypp7838 protein</fullName>
    </submittedName>
</protein>
<name>A0A8K0EFN8_BRALA</name>
<gene>
    <name evidence="2" type="primary">Hypp7838</name>
    <name evidence="2" type="ORF">BLAG_LOCUS8919</name>
</gene>
<dbReference type="AlphaFoldDB" id="A0A8K0EFN8"/>
<proteinExistence type="predicted"/>
<dbReference type="Proteomes" id="UP000838412">
    <property type="component" value="Chromosome 15"/>
</dbReference>
<evidence type="ECO:0000313" key="3">
    <source>
        <dbReference type="Proteomes" id="UP000838412"/>
    </source>
</evidence>
<organism evidence="2 3">
    <name type="scientific">Branchiostoma lanceolatum</name>
    <name type="common">Common lancelet</name>
    <name type="synonym">Amphioxus lanceolatum</name>
    <dbReference type="NCBI Taxonomy" id="7740"/>
    <lineage>
        <taxon>Eukaryota</taxon>
        <taxon>Metazoa</taxon>
        <taxon>Chordata</taxon>
        <taxon>Cephalochordata</taxon>
        <taxon>Leptocardii</taxon>
        <taxon>Amphioxiformes</taxon>
        <taxon>Branchiostomatidae</taxon>
        <taxon>Branchiostoma</taxon>
    </lineage>
</organism>
<keyword evidence="1" id="KW-0472">Membrane</keyword>
<evidence type="ECO:0000256" key="1">
    <source>
        <dbReference type="SAM" id="Phobius"/>
    </source>
</evidence>
<evidence type="ECO:0000313" key="2">
    <source>
        <dbReference type="EMBL" id="CAH1247162.1"/>
    </source>
</evidence>
<dbReference type="EMBL" id="OV696700">
    <property type="protein sequence ID" value="CAH1247162.1"/>
    <property type="molecule type" value="Genomic_DNA"/>
</dbReference>
<keyword evidence="1" id="KW-0812">Transmembrane</keyword>
<keyword evidence="3" id="KW-1185">Reference proteome</keyword>
<feature type="transmembrane region" description="Helical" evidence="1">
    <location>
        <begin position="18"/>
        <end position="38"/>
    </location>
</feature>
<feature type="transmembrane region" description="Helical" evidence="1">
    <location>
        <begin position="44"/>
        <end position="64"/>
    </location>
</feature>
<keyword evidence="1" id="KW-1133">Transmembrane helix</keyword>
<accession>A0A8K0EFN8</accession>
<sequence length="114" mass="13176">MDKRPQLEEIFLPDCMDLLYSTLLYSTLLYSTLLYSTLLYSTLLYSTLLYSTLYSTLLYSTLLYSTVRSASSWFQIVSRSRIESDRRPGTEDHLLLPFSRLRCPDLAPASRPDA</sequence>